<keyword evidence="3 6" id="KW-0731">Sigma factor</keyword>
<keyword evidence="5 6" id="KW-0804">Transcription</keyword>
<dbReference type="SUPFAM" id="SSF88659">
    <property type="entry name" value="Sigma3 and sigma4 domains of RNA polymerase sigma factors"/>
    <property type="match status" value="1"/>
</dbReference>
<evidence type="ECO:0000256" key="4">
    <source>
        <dbReference type="ARBA" id="ARBA00023125"/>
    </source>
</evidence>
<dbReference type="SUPFAM" id="SSF88946">
    <property type="entry name" value="Sigma2 domain of RNA polymerase sigma factors"/>
    <property type="match status" value="1"/>
</dbReference>
<dbReference type="GO" id="GO:0006950">
    <property type="term" value="P:response to stress"/>
    <property type="evidence" value="ECO:0007669"/>
    <property type="project" value="UniProtKB-ARBA"/>
</dbReference>
<evidence type="ECO:0000256" key="6">
    <source>
        <dbReference type="RuleBase" id="RU000716"/>
    </source>
</evidence>
<accession>A0AA96LEI9</accession>
<evidence type="ECO:0000256" key="2">
    <source>
        <dbReference type="ARBA" id="ARBA00023015"/>
    </source>
</evidence>
<dbReference type="InterPro" id="IPR014284">
    <property type="entry name" value="RNA_pol_sigma-70_dom"/>
</dbReference>
<dbReference type="InterPro" id="IPR000838">
    <property type="entry name" value="RNA_pol_sigma70_ECF_CS"/>
</dbReference>
<dbReference type="PROSITE" id="PS01063">
    <property type="entry name" value="SIGMA70_ECF"/>
    <property type="match status" value="1"/>
</dbReference>
<comment type="similarity">
    <text evidence="1 6">Belongs to the sigma-70 factor family. ECF subfamily.</text>
</comment>
<evidence type="ECO:0000313" key="9">
    <source>
        <dbReference type="EMBL" id="WNQ11523.1"/>
    </source>
</evidence>
<evidence type="ECO:0000259" key="7">
    <source>
        <dbReference type="Pfam" id="PF04542"/>
    </source>
</evidence>
<dbReference type="GO" id="GO:0016987">
    <property type="term" value="F:sigma factor activity"/>
    <property type="evidence" value="ECO:0007669"/>
    <property type="project" value="UniProtKB-KW"/>
</dbReference>
<dbReference type="PANTHER" id="PTHR43133">
    <property type="entry name" value="RNA POLYMERASE ECF-TYPE SIGMA FACTO"/>
    <property type="match status" value="1"/>
</dbReference>
<dbReference type="RefSeq" id="WP_315605299.1">
    <property type="nucleotide sequence ID" value="NZ_CP130318.1"/>
</dbReference>
<dbReference type="Pfam" id="PF04542">
    <property type="entry name" value="Sigma70_r2"/>
    <property type="match status" value="1"/>
</dbReference>
<keyword evidence="2 6" id="KW-0805">Transcription regulation</keyword>
<organism evidence="9 10">
    <name type="scientific">Paenibacillus aurantius</name>
    <dbReference type="NCBI Taxonomy" id="2918900"/>
    <lineage>
        <taxon>Bacteria</taxon>
        <taxon>Bacillati</taxon>
        <taxon>Bacillota</taxon>
        <taxon>Bacilli</taxon>
        <taxon>Bacillales</taxon>
        <taxon>Paenibacillaceae</taxon>
        <taxon>Paenibacillus</taxon>
    </lineage>
</organism>
<dbReference type="InterPro" id="IPR007627">
    <property type="entry name" value="RNA_pol_sigma70_r2"/>
</dbReference>
<dbReference type="AlphaFoldDB" id="A0AA96LEI9"/>
<feature type="domain" description="RNA polymerase sigma-70 region 2" evidence="7">
    <location>
        <begin position="31"/>
        <end position="96"/>
    </location>
</feature>
<evidence type="ECO:0000256" key="1">
    <source>
        <dbReference type="ARBA" id="ARBA00010641"/>
    </source>
</evidence>
<dbReference type="InterPro" id="IPR039425">
    <property type="entry name" value="RNA_pol_sigma-70-like"/>
</dbReference>
<name>A0AA96LEI9_9BACL</name>
<dbReference type="NCBIfam" id="TIGR02937">
    <property type="entry name" value="sigma70-ECF"/>
    <property type="match status" value="1"/>
</dbReference>
<gene>
    <name evidence="9" type="ORF">MJA45_00110</name>
</gene>
<dbReference type="PANTHER" id="PTHR43133:SF51">
    <property type="entry name" value="RNA POLYMERASE SIGMA FACTOR"/>
    <property type="match status" value="1"/>
</dbReference>
<dbReference type="InterPro" id="IPR013324">
    <property type="entry name" value="RNA_pol_sigma_r3/r4-like"/>
</dbReference>
<dbReference type="Pfam" id="PF08281">
    <property type="entry name" value="Sigma70_r4_2"/>
    <property type="match status" value="1"/>
</dbReference>
<proteinExistence type="inferred from homology"/>
<feature type="domain" description="RNA polymerase sigma factor 70 region 4 type 2" evidence="8">
    <location>
        <begin position="130"/>
        <end position="182"/>
    </location>
</feature>
<keyword evidence="4 6" id="KW-0238">DNA-binding</keyword>
<dbReference type="EMBL" id="CP130318">
    <property type="protein sequence ID" value="WNQ11523.1"/>
    <property type="molecule type" value="Genomic_DNA"/>
</dbReference>
<dbReference type="GO" id="GO:0006352">
    <property type="term" value="P:DNA-templated transcription initiation"/>
    <property type="evidence" value="ECO:0007669"/>
    <property type="project" value="InterPro"/>
</dbReference>
<evidence type="ECO:0000313" key="10">
    <source>
        <dbReference type="Proteomes" id="UP001305702"/>
    </source>
</evidence>
<keyword evidence="10" id="KW-1185">Reference proteome</keyword>
<dbReference type="InterPro" id="IPR013325">
    <property type="entry name" value="RNA_pol_sigma_r2"/>
</dbReference>
<dbReference type="KEGG" id="paun:MJA45_00110"/>
<dbReference type="Gene3D" id="1.10.10.10">
    <property type="entry name" value="Winged helix-like DNA-binding domain superfamily/Winged helix DNA-binding domain"/>
    <property type="match status" value="1"/>
</dbReference>
<dbReference type="Proteomes" id="UP001305702">
    <property type="component" value="Chromosome"/>
</dbReference>
<evidence type="ECO:0000256" key="5">
    <source>
        <dbReference type="ARBA" id="ARBA00023163"/>
    </source>
</evidence>
<dbReference type="InterPro" id="IPR036388">
    <property type="entry name" value="WH-like_DNA-bd_sf"/>
</dbReference>
<dbReference type="Gene3D" id="1.10.1740.10">
    <property type="match status" value="1"/>
</dbReference>
<reference evidence="9 10" key="1">
    <citation type="submission" date="2022-02" db="EMBL/GenBank/DDBJ databases">
        <title>Paenibacillus sp. MBLB1776 Whole Genome Shotgun Sequencing.</title>
        <authorList>
            <person name="Hwang C.Y."/>
            <person name="Cho E.-S."/>
            <person name="Seo M.-J."/>
        </authorList>
    </citation>
    <scope>NUCLEOTIDE SEQUENCE [LARGE SCALE GENOMIC DNA]</scope>
    <source>
        <strain evidence="9 10">MBLB1776</strain>
    </source>
</reference>
<evidence type="ECO:0000259" key="8">
    <source>
        <dbReference type="Pfam" id="PF08281"/>
    </source>
</evidence>
<sequence length="192" mass="22977">MVTGKEGRAISEEDDLVKRIRNGETESFRILIERYRGYLFQVVLSVVRHPKDAEDVTQEVFLRIYSALPQYQYQGFKTWITRIAVNKAIDHTRRARSQKAEPVECIEDYASFREDEPSVEGAYLDKEKKELLHRSLQQIPDNYRDILHAYYIEDKSYQEIAAEQGIERKSVESKLYRARQWLRKHWKEEDFR</sequence>
<protein>
    <recommendedName>
        <fullName evidence="6">RNA polymerase sigma factor</fullName>
    </recommendedName>
</protein>
<dbReference type="InterPro" id="IPR013249">
    <property type="entry name" value="RNA_pol_sigma70_r4_t2"/>
</dbReference>
<dbReference type="GO" id="GO:0003677">
    <property type="term" value="F:DNA binding"/>
    <property type="evidence" value="ECO:0007669"/>
    <property type="project" value="UniProtKB-KW"/>
</dbReference>
<dbReference type="CDD" id="cd06171">
    <property type="entry name" value="Sigma70_r4"/>
    <property type="match status" value="1"/>
</dbReference>
<evidence type="ECO:0000256" key="3">
    <source>
        <dbReference type="ARBA" id="ARBA00023082"/>
    </source>
</evidence>